<dbReference type="Gene3D" id="1.50.10.130">
    <property type="entry name" value="Terpene synthase, N-terminal domain"/>
    <property type="match status" value="1"/>
</dbReference>
<accession>W9SI31</accession>
<dbReference type="GO" id="GO:0016114">
    <property type="term" value="P:terpenoid biosynthetic process"/>
    <property type="evidence" value="ECO:0007669"/>
    <property type="project" value="InterPro"/>
</dbReference>
<dbReference type="InterPro" id="IPR001906">
    <property type="entry name" value="Terpene_synth_N"/>
</dbReference>
<dbReference type="PANTHER" id="PTHR31225">
    <property type="entry name" value="OS04G0344100 PROTEIN-RELATED"/>
    <property type="match status" value="1"/>
</dbReference>
<dbReference type="Proteomes" id="UP000030645">
    <property type="component" value="Unassembled WGS sequence"/>
</dbReference>
<protein>
    <recommendedName>
        <fullName evidence="2">Terpene synthase N-terminal domain-containing protein</fullName>
    </recommendedName>
</protein>
<dbReference type="InterPro" id="IPR050148">
    <property type="entry name" value="Terpene_synthase-like"/>
</dbReference>
<sequence length="110" mass="13220">MTEVFNAFKDERGNFKASLGDDVMGLLSLYETSFHLIEGESVLEEAREFTRKHLQKYIKHKKKSSQDDHLYVLVSHALELPPHWRMRRLEARWFIDVYEKRPHMNPVRYT</sequence>
<evidence type="ECO:0000259" key="2">
    <source>
        <dbReference type="Pfam" id="PF01397"/>
    </source>
</evidence>
<evidence type="ECO:0000313" key="4">
    <source>
        <dbReference type="Proteomes" id="UP000030645"/>
    </source>
</evidence>
<dbReference type="eggNOG" id="ENOG502QUH3">
    <property type="taxonomic scope" value="Eukaryota"/>
</dbReference>
<evidence type="ECO:0000313" key="3">
    <source>
        <dbReference type="EMBL" id="EXC08936.1"/>
    </source>
</evidence>
<keyword evidence="4" id="KW-1185">Reference proteome</keyword>
<dbReference type="InterPro" id="IPR008930">
    <property type="entry name" value="Terpenoid_cyclase/PrenylTrfase"/>
</dbReference>
<dbReference type="InterPro" id="IPR036965">
    <property type="entry name" value="Terpene_synth_N_sf"/>
</dbReference>
<evidence type="ECO:0000256" key="1">
    <source>
        <dbReference type="ARBA" id="ARBA00022842"/>
    </source>
</evidence>
<proteinExistence type="predicted"/>
<name>W9SI31_9ROSA</name>
<dbReference type="AlphaFoldDB" id="W9SI31"/>
<keyword evidence="1" id="KW-0460">Magnesium</keyword>
<dbReference type="SUPFAM" id="SSF48239">
    <property type="entry name" value="Terpenoid cyclases/Protein prenyltransferases"/>
    <property type="match status" value="1"/>
</dbReference>
<organism evidence="3 4">
    <name type="scientific">Morus notabilis</name>
    <dbReference type="NCBI Taxonomy" id="981085"/>
    <lineage>
        <taxon>Eukaryota</taxon>
        <taxon>Viridiplantae</taxon>
        <taxon>Streptophyta</taxon>
        <taxon>Embryophyta</taxon>
        <taxon>Tracheophyta</taxon>
        <taxon>Spermatophyta</taxon>
        <taxon>Magnoliopsida</taxon>
        <taxon>eudicotyledons</taxon>
        <taxon>Gunneridae</taxon>
        <taxon>Pentapetalae</taxon>
        <taxon>rosids</taxon>
        <taxon>fabids</taxon>
        <taxon>Rosales</taxon>
        <taxon>Moraceae</taxon>
        <taxon>Moreae</taxon>
        <taxon>Morus</taxon>
    </lineage>
</organism>
<feature type="domain" description="Terpene synthase N-terminal" evidence="2">
    <location>
        <begin position="3"/>
        <end position="78"/>
    </location>
</feature>
<dbReference type="EMBL" id="KE345604">
    <property type="protein sequence ID" value="EXC08936.1"/>
    <property type="molecule type" value="Genomic_DNA"/>
</dbReference>
<gene>
    <name evidence="3" type="ORF">L484_003389</name>
</gene>
<dbReference type="PANTHER" id="PTHR31225:SF9">
    <property type="entry name" value="TERPENE SYNTHASE 10"/>
    <property type="match status" value="1"/>
</dbReference>
<dbReference type="STRING" id="981085.W9SI31"/>
<dbReference type="GO" id="GO:0010333">
    <property type="term" value="F:terpene synthase activity"/>
    <property type="evidence" value="ECO:0007669"/>
    <property type="project" value="InterPro"/>
</dbReference>
<dbReference type="Pfam" id="PF01397">
    <property type="entry name" value="Terpene_synth"/>
    <property type="match status" value="1"/>
</dbReference>
<reference evidence="4" key="1">
    <citation type="submission" date="2013-01" db="EMBL/GenBank/DDBJ databases">
        <title>Draft Genome Sequence of a Mulberry Tree, Morus notabilis C.K. Schneid.</title>
        <authorList>
            <person name="He N."/>
            <person name="Zhao S."/>
        </authorList>
    </citation>
    <scope>NUCLEOTIDE SEQUENCE</scope>
</reference>